<feature type="compositionally biased region" description="Polar residues" evidence="1">
    <location>
        <begin position="1"/>
        <end position="15"/>
    </location>
</feature>
<protein>
    <recommendedName>
        <fullName evidence="4">C2 domain-containing protein</fullName>
    </recommendedName>
</protein>
<evidence type="ECO:0000313" key="2">
    <source>
        <dbReference type="EMBL" id="CAE7448817.1"/>
    </source>
</evidence>
<reference evidence="2" key="1">
    <citation type="submission" date="2021-02" db="EMBL/GenBank/DDBJ databases">
        <authorList>
            <person name="Dougan E. K."/>
            <person name="Rhodes N."/>
            <person name="Thang M."/>
            <person name="Chan C."/>
        </authorList>
    </citation>
    <scope>NUCLEOTIDE SEQUENCE</scope>
</reference>
<accession>A0A812RMQ2</accession>
<keyword evidence="3" id="KW-1185">Reference proteome</keyword>
<evidence type="ECO:0000313" key="3">
    <source>
        <dbReference type="Proteomes" id="UP000604046"/>
    </source>
</evidence>
<name>A0A812RMQ2_9DINO</name>
<dbReference type="EMBL" id="CAJNDS010002360">
    <property type="protein sequence ID" value="CAE7448817.1"/>
    <property type="molecule type" value="Genomic_DNA"/>
</dbReference>
<feature type="region of interest" description="Disordered" evidence="1">
    <location>
        <begin position="1"/>
        <end position="51"/>
    </location>
</feature>
<dbReference type="Proteomes" id="UP000604046">
    <property type="component" value="Unassembled WGS sequence"/>
</dbReference>
<dbReference type="OrthoDB" id="412248at2759"/>
<evidence type="ECO:0008006" key="4">
    <source>
        <dbReference type="Google" id="ProtNLM"/>
    </source>
</evidence>
<feature type="compositionally biased region" description="Pro residues" evidence="1">
    <location>
        <begin position="21"/>
        <end position="36"/>
    </location>
</feature>
<comment type="caution">
    <text evidence="2">The sequence shown here is derived from an EMBL/GenBank/DDBJ whole genome shotgun (WGS) entry which is preliminary data.</text>
</comment>
<proteinExistence type="predicted"/>
<sequence>MALTVPRSSVITTASRGKPSLSPPSPFPPPLHPTTPQPTRASLRRPVPDGAHSSARFKLSIVIHSAAVEKIGGPGLVQDQRPYVSIRINDKLKETELGDWSSEKEQWCFREVITLEVVPTDEVFVAVSSSTKYDFWLASVQLTSTKIGEACFPVFSVIPRLKQEDRDEDGMVWSSPIIPFDVRDDGTTTARTYLSFETTQVGYREQQQGQTKIPLGRKDRIGQAAFEANSILEQAMGAQGVCRHAWELSGLQLIEGDIHLCWGKAAACDSVFHEHKVLQESEPQWRIPLRRKGNLKPSQAELHLVIVFCTLLRDDMLLEHHRVSHFGHKLHLPSLDSLDCLVSSVPLRALDPVGMTFTVPDPGASVGASGKSSLRGICQGLRSFRWQTTYVSDFCADFKDLMPPEPALGAKADASSASRLQKFKTKVPTTPPPGGRLRALGGNLQRPGTRIPGKEPLLPVEPVERNRWRKEYACGRRSPRARYCGTKDWEAPQEMILRAPIVLGVIGHPRASSVPK</sequence>
<organism evidence="2 3">
    <name type="scientific">Symbiodinium natans</name>
    <dbReference type="NCBI Taxonomy" id="878477"/>
    <lineage>
        <taxon>Eukaryota</taxon>
        <taxon>Sar</taxon>
        <taxon>Alveolata</taxon>
        <taxon>Dinophyceae</taxon>
        <taxon>Suessiales</taxon>
        <taxon>Symbiodiniaceae</taxon>
        <taxon>Symbiodinium</taxon>
    </lineage>
</organism>
<evidence type="ECO:0000256" key="1">
    <source>
        <dbReference type="SAM" id="MobiDB-lite"/>
    </source>
</evidence>
<gene>
    <name evidence="2" type="ORF">SNAT2548_LOCUS24513</name>
</gene>
<dbReference type="AlphaFoldDB" id="A0A812RMQ2"/>